<keyword evidence="2" id="KW-0949">S-adenosyl-L-methionine</keyword>
<accession>A0A1M5Q0C0</accession>
<dbReference type="EMBL" id="FQXB01000002">
    <property type="protein sequence ID" value="SHH07332.1"/>
    <property type="molecule type" value="Genomic_DNA"/>
</dbReference>
<dbReference type="GO" id="GO:0032259">
    <property type="term" value="P:methylation"/>
    <property type="evidence" value="ECO:0007669"/>
    <property type="project" value="UniProtKB-KW"/>
</dbReference>
<protein>
    <submittedName>
        <fullName evidence="4">tRNA1(Val) A37 N6-methylase TrmN6</fullName>
    </submittedName>
</protein>
<name>A0A1M5Q0C0_9RHOB</name>
<dbReference type="InterPro" id="IPR050210">
    <property type="entry name" value="tRNA_Adenine-N(6)_MTase"/>
</dbReference>
<dbReference type="InterPro" id="IPR007848">
    <property type="entry name" value="Small_mtfrase_dom"/>
</dbReference>
<evidence type="ECO:0000259" key="3">
    <source>
        <dbReference type="Pfam" id="PF05175"/>
    </source>
</evidence>
<dbReference type="AlphaFoldDB" id="A0A1M5Q0C0"/>
<feature type="domain" description="Methyltransferase small" evidence="3">
    <location>
        <begin position="39"/>
        <end position="130"/>
    </location>
</feature>
<evidence type="ECO:0000256" key="1">
    <source>
        <dbReference type="ARBA" id="ARBA00022603"/>
    </source>
</evidence>
<proteinExistence type="predicted"/>
<evidence type="ECO:0000256" key="2">
    <source>
        <dbReference type="ARBA" id="ARBA00022691"/>
    </source>
</evidence>
<dbReference type="OrthoDB" id="5489421at2"/>
<dbReference type="PANTHER" id="PTHR47739">
    <property type="entry name" value="TRNA1(VAL) (ADENINE(37)-N6)-METHYLTRANSFERASE"/>
    <property type="match status" value="1"/>
</dbReference>
<organism evidence="4 5">
    <name type="scientific">Cognatiyoonia sediminum</name>
    <dbReference type="NCBI Taxonomy" id="1508389"/>
    <lineage>
        <taxon>Bacteria</taxon>
        <taxon>Pseudomonadati</taxon>
        <taxon>Pseudomonadota</taxon>
        <taxon>Alphaproteobacteria</taxon>
        <taxon>Rhodobacterales</taxon>
        <taxon>Paracoccaceae</taxon>
        <taxon>Cognatiyoonia</taxon>
    </lineage>
</organism>
<dbReference type="PANTHER" id="PTHR47739:SF1">
    <property type="entry name" value="TRNA1(VAL) (ADENINE(37)-N6)-METHYLTRANSFERASE"/>
    <property type="match status" value="1"/>
</dbReference>
<dbReference type="InterPro" id="IPR002052">
    <property type="entry name" value="DNA_methylase_N6_adenine_CS"/>
</dbReference>
<dbReference type="STRING" id="1508389.SAMN05444003_1955"/>
<dbReference type="RefSeq" id="WP_072900731.1">
    <property type="nucleotide sequence ID" value="NZ_FQXB01000002.1"/>
</dbReference>
<dbReference type="PROSITE" id="PS00092">
    <property type="entry name" value="N6_MTASE"/>
    <property type="match status" value="1"/>
</dbReference>
<dbReference type="Proteomes" id="UP000184074">
    <property type="component" value="Unassembled WGS sequence"/>
</dbReference>
<dbReference type="InterPro" id="IPR029063">
    <property type="entry name" value="SAM-dependent_MTases_sf"/>
</dbReference>
<dbReference type="GO" id="GO:0008757">
    <property type="term" value="F:S-adenosylmethionine-dependent methyltransferase activity"/>
    <property type="evidence" value="ECO:0007669"/>
    <property type="project" value="UniProtKB-ARBA"/>
</dbReference>
<evidence type="ECO:0000313" key="4">
    <source>
        <dbReference type="EMBL" id="SHH07332.1"/>
    </source>
</evidence>
<dbReference type="Pfam" id="PF05175">
    <property type="entry name" value="MTS"/>
    <property type="match status" value="1"/>
</dbReference>
<dbReference type="SUPFAM" id="SSF53335">
    <property type="entry name" value="S-adenosyl-L-methionine-dependent methyltransferases"/>
    <property type="match status" value="1"/>
</dbReference>
<gene>
    <name evidence="4" type="ORF">SAMN05444003_1955</name>
</gene>
<keyword evidence="1 4" id="KW-0808">Transferase</keyword>
<dbReference type="CDD" id="cd02440">
    <property type="entry name" value="AdoMet_MTases"/>
    <property type="match status" value="1"/>
</dbReference>
<dbReference type="GO" id="GO:0003676">
    <property type="term" value="F:nucleic acid binding"/>
    <property type="evidence" value="ECO:0007669"/>
    <property type="project" value="InterPro"/>
</dbReference>
<evidence type="ECO:0000313" key="5">
    <source>
        <dbReference type="Proteomes" id="UP000184074"/>
    </source>
</evidence>
<dbReference type="Gene3D" id="3.40.50.150">
    <property type="entry name" value="Vaccinia Virus protein VP39"/>
    <property type="match status" value="1"/>
</dbReference>
<dbReference type="GO" id="GO:0008170">
    <property type="term" value="F:N-methyltransferase activity"/>
    <property type="evidence" value="ECO:0007669"/>
    <property type="project" value="UniProtKB-ARBA"/>
</dbReference>
<keyword evidence="5" id="KW-1185">Reference proteome</keyword>
<sequence length="258" mass="27921">MPRSTLAAFETITKDDFLGRKVKVLQPKTGYRAGVDAVLLAASVEAKSGQRVLELGLGVGTASLCLDARVSGLSLTGVELQKNYAELARENADTNKADLTVIQADLTELPSELRQVQFAHVIMNPPYFDRAEGASSDDPGRDIAVGGATDLAEWISVGAKRLLPKGYLTLIQRIERLPEVLGATNVKLGSIIVRPIAPRTGRSPNLFLMQARHSGRAPFRMLPPLVMHEGDAHEGDFESYRSDVKAILRDGAHLGWDA</sequence>
<keyword evidence="1 4" id="KW-0489">Methyltransferase</keyword>
<reference evidence="4 5" key="1">
    <citation type="submission" date="2016-11" db="EMBL/GenBank/DDBJ databases">
        <authorList>
            <person name="Jaros S."/>
            <person name="Januszkiewicz K."/>
            <person name="Wedrychowicz H."/>
        </authorList>
    </citation>
    <scope>NUCLEOTIDE SEQUENCE [LARGE SCALE GENOMIC DNA]</scope>
    <source>
        <strain evidence="4 5">DSM 28715</strain>
    </source>
</reference>